<comment type="caution">
    <text evidence="1">The sequence shown here is derived from an EMBL/GenBank/DDBJ whole genome shotgun (WGS) entry which is preliminary data.</text>
</comment>
<reference evidence="2" key="1">
    <citation type="submission" date="2016-04" db="EMBL/GenBank/DDBJ databases">
        <title>Cephalotus genome sequencing.</title>
        <authorList>
            <person name="Fukushima K."/>
            <person name="Hasebe M."/>
            <person name="Fang X."/>
        </authorList>
    </citation>
    <scope>NUCLEOTIDE SEQUENCE [LARGE SCALE GENOMIC DNA]</scope>
    <source>
        <strain evidence="2">cv. St1</strain>
    </source>
</reference>
<protein>
    <recommendedName>
        <fullName evidence="3">HMA domain-containing protein</fullName>
    </recommendedName>
</protein>
<dbReference type="SUPFAM" id="SSF55008">
    <property type="entry name" value="HMA, heavy metal-associated domain"/>
    <property type="match status" value="1"/>
</dbReference>
<dbReference type="InParanoid" id="A0A1Q3ATY0"/>
<evidence type="ECO:0000313" key="2">
    <source>
        <dbReference type="Proteomes" id="UP000187406"/>
    </source>
</evidence>
<dbReference type="GO" id="GO:0046872">
    <property type="term" value="F:metal ion binding"/>
    <property type="evidence" value="ECO:0007669"/>
    <property type="project" value="InterPro"/>
</dbReference>
<name>A0A1Q3ATY0_CEPFO</name>
<dbReference type="EMBL" id="BDDD01000100">
    <property type="protein sequence ID" value="GAV59197.1"/>
    <property type="molecule type" value="Genomic_DNA"/>
</dbReference>
<dbReference type="Proteomes" id="UP000187406">
    <property type="component" value="Unassembled WGS sequence"/>
</dbReference>
<dbReference type="PANTHER" id="PTHR47294:SF6">
    <property type="entry name" value="HMA DOMAIN-CONTAINING PROTEIN"/>
    <property type="match status" value="1"/>
</dbReference>
<dbReference type="OrthoDB" id="1649273at2759"/>
<dbReference type="AlphaFoldDB" id="A0A1Q3ATY0"/>
<accession>A0A1Q3ATY0</accession>
<proteinExistence type="predicted"/>
<dbReference type="PANTHER" id="PTHR47294">
    <property type="entry name" value="OS08G0431150 PROTEIN"/>
    <property type="match status" value="1"/>
</dbReference>
<dbReference type="InterPro" id="IPR036163">
    <property type="entry name" value="HMA_dom_sf"/>
</dbReference>
<organism evidence="1 2">
    <name type="scientific">Cephalotus follicularis</name>
    <name type="common">Albany pitcher plant</name>
    <dbReference type="NCBI Taxonomy" id="3775"/>
    <lineage>
        <taxon>Eukaryota</taxon>
        <taxon>Viridiplantae</taxon>
        <taxon>Streptophyta</taxon>
        <taxon>Embryophyta</taxon>
        <taxon>Tracheophyta</taxon>
        <taxon>Spermatophyta</taxon>
        <taxon>Magnoliopsida</taxon>
        <taxon>eudicotyledons</taxon>
        <taxon>Gunneridae</taxon>
        <taxon>Pentapetalae</taxon>
        <taxon>rosids</taxon>
        <taxon>fabids</taxon>
        <taxon>Oxalidales</taxon>
        <taxon>Cephalotaceae</taxon>
        <taxon>Cephalotus</taxon>
    </lineage>
</organism>
<evidence type="ECO:0000313" key="1">
    <source>
        <dbReference type="EMBL" id="GAV59197.1"/>
    </source>
</evidence>
<dbReference type="FunCoup" id="A0A1Q3ATY0">
    <property type="interactions" value="190"/>
</dbReference>
<sequence length="155" mass="17176">MLSLHVTSPFILLFSSNGSIQSWTTSTPQFGPRSISTSSLSLFMALANQSEDLPRSGSKNILPVTSLASVESLTMPLVQEVVLLADIRCAMCQKRLDDIMSRFKETESVLVDVLEKKVTLTCRYVKVPTQQVATVYRNPLGKIAMIKRIFRSSCC</sequence>
<keyword evidence="2" id="KW-1185">Reference proteome</keyword>
<gene>
    <name evidence="1" type="ORF">CFOL_v3_02728</name>
</gene>
<evidence type="ECO:0008006" key="3">
    <source>
        <dbReference type="Google" id="ProtNLM"/>
    </source>
</evidence>